<dbReference type="AlphaFoldDB" id="A0A066RL09"/>
<dbReference type="EMBL" id="JMIB01000043">
    <property type="protein sequence ID" value="KDM89786.1"/>
    <property type="molecule type" value="Genomic_DNA"/>
</dbReference>
<dbReference type="InterPro" id="IPR050765">
    <property type="entry name" value="Riboflavin_Biosynth_HTPR"/>
</dbReference>
<accession>A0A066RL09</accession>
<dbReference type="RefSeq" id="WP_036756766.1">
    <property type="nucleotide sequence ID" value="NZ_JAGSGC010000022.1"/>
</dbReference>
<proteinExistence type="predicted"/>
<keyword evidence="3" id="KW-1185">Reference proteome</keyword>
<evidence type="ECO:0000313" key="2">
    <source>
        <dbReference type="EMBL" id="KDM89786.1"/>
    </source>
</evidence>
<comment type="caution">
    <text evidence="2">The sequence shown here is derived from an EMBL/GenBank/DDBJ whole genome shotgun (WGS) entry which is preliminary data.</text>
</comment>
<dbReference type="GO" id="GO:0008703">
    <property type="term" value="F:5-amino-6-(5-phosphoribosylamino)uracil reductase activity"/>
    <property type="evidence" value="ECO:0007669"/>
    <property type="project" value="InterPro"/>
</dbReference>
<dbReference type="GO" id="GO:0009231">
    <property type="term" value="P:riboflavin biosynthetic process"/>
    <property type="evidence" value="ECO:0007669"/>
    <property type="project" value="InterPro"/>
</dbReference>
<sequence length="187" mass="20448">MKCSVFIAISADGYIATPDGGVEWLHTAGNPNADLGDNQDMGFNDFINNVDCMIMGRKCMEVINAMHLSPEQWPYGDLPIIVLSQTLKTPPAHCHSPVEIYAGDIQTLLTRLTRQGYTHAYVDGGQTITSFLNLGFIQEITVTQAPVLLGEGIPLFGSLDRPVKLEQITATAFANDFIQIKYCVNNA</sequence>
<dbReference type="InterPro" id="IPR002734">
    <property type="entry name" value="RibDG_C"/>
</dbReference>
<dbReference type="STRING" id="1654360.EA58_20250"/>
<feature type="domain" description="Bacterial bifunctional deaminase-reductase C-terminal" evidence="1">
    <location>
        <begin position="5"/>
        <end position="177"/>
    </location>
</feature>
<name>A0A066RL09_9GAMM</name>
<dbReference type="PANTHER" id="PTHR38011">
    <property type="entry name" value="DIHYDROFOLATE REDUCTASE FAMILY PROTEIN (AFU_ORTHOLOGUE AFUA_8G06820)"/>
    <property type="match status" value="1"/>
</dbReference>
<dbReference type="Proteomes" id="UP000027192">
    <property type="component" value="Unassembled WGS sequence"/>
</dbReference>
<protein>
    <submittedName>
        <fullName evidence="2">Dihydrofolate reductase</fullName>
    </submittedName>
</protein>
<dbReference type="InterPro" id="IPR024072">
    <property type="entry name" value="DHFR-like_dom_sf"/>
</dbReference>
<dbReference type="Pfam" id="PF01872">
    <property type="entry name" value="RibD_C"/>
    <property type="match status" value="1"/>
</dbReference>
<dbReference type="PANTHER" id="PTHR38011:SF11">
    <property type="entry name" value="2,5-DIAMINO-6-RIBOSYLAMINO-4(3H)-PYRIMIDINONE 5'-PHOSPHATE REDUCTASE"/>
    <property type="match status" value="1"/>
</dbReference>
<dbReference type="SUPFAM" id="SSF53597">
    <property type="entry name" value="Dihydrofolate reductase-like"/>
    <property type="match status" value="1"/>
</dbReference>
<organism evidence="2 3">
    <name type="scientific">Photobacterium galatheae</name>
    <dbReference type="NCBI Taxonomy" id="1654360"/>
    <lineage>
        <taxon>Bacteria</taxon>
        <taxon>Pseudomonadati</taxon>
        <taxon>Pseudomonadota</taxon>
        <taxon>Gammaproteobacteria</taxon>
        <taxon>Vibrionales</taxon>
        <taxon>Vibrionaceae</taxon>
        <taxon>Photobacterium</taxon>
    </lineage>
</organism>
<evidence type="ECO:0000313" key="3">
    <source>
        <dbReference type="Proteomes" id="UP000027192"/>
    </source>
</evidence>
<gene>
    <name evidence="2" type="ORF">EA58_20250</name>
</gene>
<reference evidence="2 3" key="1">
    <citation type="submission" date="2014-04" db="EMBL/GenBank/DDBJ databases">
        <title>Draft genome sequence of Photobacterium halotolerans S2753: a solonamide, ngercheumicin and holomycin producer.</title>
        <authorList>
            <person name="Machado H.R."/>
            <person name="Gram L."/>
        </authorList>
    </citation>
    <scope>NUCLEOTIDE SEQUENCE [LARGE SCALE GENOMIC DNA]</scope>
    <source>
        <strain evidence="2 3">S2753</strain>
    </source>
</reference>
<dbReference type="Gene3D" id="3.40.430.10">
    <property type="entry name" value="Dihydrofolate Reductase, subunit A"/>
    <property type="match status" value="1"/>
</dbReference>
<evidence type="ECO:0000259" key="1">
    <source>
        <dbReference type="Pfam" id="PF01872"/>
    </source>
</evidence>
<dbReference type="OrthoDB" id="9782335at2"/>